<feature type="domain" description="C4-type zinc-finger of DNA polymerase delta" evidence="2">
    <location>
        <begin position="62"/>
        <end position="120"/>
    </location>
</feature>
<dbReference type="Pfam" id="PF14260">
    <property type="entry name" value="zf-C4pol"/>
    <property type="match status" value="1"/>
</dbReference>
<evidence type="ECO:0000313" key="4">
    <source>
        <dbReference type="Proteomes" id="UP001497444"/>
    </source>
</evidence>
<accession>A0ABP0WTR5</accession>
<evidence type="ECO:0000313" key="3">
    <source>
        <dbReference type="EMBL" id="CAK9268840.1"/>
    </source>
</evidence>
<evidence type="ECO:0000259" key="2">
    <source>
        <dbReference type="Pfam" id="PF14260"/>
    </source>
</evidence>
<organism evidence="3 4">
    <name type="scientific">Sphagnum jensenii</name>
    <dbReference type="NCBI Taxonomy" id="128206"/>
    <lineage>
        <taxon>Eukaryota</taxon>
        <taxon>Viridiplantae</taxon>
        <taxon>Streptophyta</taxon>
        <taxon>Embryophyta</taxon>
        <taxon>Bryophyta</taxon>
        <taxon>Sphagnophytina</taxon>
        <taxon>Sphagnopsida</taxon>
        <taxon>Sphagnales</taxon>
        <taxon>Sphagnaceae</taxon>
        <taxon>Sphagnum</taxon>
    </lineage>
</organism>
<keyword evidence="4" id="KW-1185">Reference proteome</keyword>
<reference evidence="3 4" key="1">
    <citation type="submission" date="2024-02" db="EMBL/GenBank/DDBJ databases">
        <authorList>
            <consortium name="ELIXIR-Norway"/>
            <consortium name="Elixir Norway"/>
        </authorList>
    </citation>
    <scope>NUCLEOTIDE SEQUENCE [LARGE SCALE GENOMIC DNA]</scope>
</reference>
<gene>
    <name evidence="3" type="ORF">CSSPJE1EN1_LOCUS14318</name>
</gene>
<name>A0ABP0WTR5_9BRYO</name>
<dbReference type="InterPro" id="IPR025687">
    <property type="entry name" value="Znf-C4pol"/>
</dbReference>
<sequence length="143" mass="16149">MERITVVTLNHDVDECSLFVASSTWSSTHAHNWVENCLLGQGDAATLLVWVTVCLMSSSKQQKGPSEENQTLCIHCKGREAELYQKTVTNVGDLEQLFGRLWTRYQRCQGSLHQDVLCTRKISSSKEFFEVNPDSLVAAKRRS</sequence>
<dbReference type="EMBL" id="OZ020097">
    <property type="protein sequence ID" value="CAK9268840.1"/>
    <property type="molecule type" value="Genomic_DNA"/>
</dbReference>
<proteinExistence type="predicted"/>
<dbReference type="Proteomes" id="UP001497444">
    <property type="component" value="Chromosome 2"/>
</dbReference>
<protein>
    <recommendedName>
        <fullName evidence="2">C4-type zinc-finger of DNA polymerase delta domain-containing protein</fullName>
    </recommendedName>
</protein>
<comment type="catalytic activity">
    <reaction evidence="1">
        <text>DNA(n) + a 2'-deoxyribonucleoside 5'-triphosphate = DNA(n+1) + diphosphate</text>
        <dbReference type="Rhea" id="RHEA:22508"/>
        <dbReference type="Rhea" id="RHEA-COMP:17339"/>
        <dbReference type="Rhea" id="RHEA-COMP:17340"/>
        <dbReference type="ChEBI" id="CHEBI:33019"/>
        <dbReference type="ChEBI" id="CHEBI:61560"/>
        <dbReference type="ChEBI" id="CHEBI:173112"/>
        <dbReference type="EC" id="2.7.7.7"/>
    </reaction>
</comment>
<evidence type="ECO:0000256" key="1">
    <source>
        <dbReference type="ARBA" id="ARBA00049244"/>
    </source>
</evidence>